<sequence>MTLSSDTYRLETDKDRLISGLLHICDLPVDVFPSGGGFIGISGKPAADSLFQFVFPTVMVNCSPTYSPEAGQHAATVFLDNGGRAIQGGNMNYRLDGYNDIDFDLHDVDDDMNGYLSVYSARIRLNIRKGHSIESMARIETYLLDNIIKLELEKRGYSYQSARYALPAFPGLQR</sequence>
<evidence type="ECO:0000313" key="2">
    <source>
        <dbReference type="Proteomes" id="UP000320948"/>
    </source>
</evidence>
<name>A0A6N4RAW8_BLAVI</name>
<reference evidence="1 2" key="1">
    <citation type="journal article" date="2017" name="Nat. Commun.">
        <title>In situ click chemistry generation of cyclooxygenase-2 inhibitors.</title>
        <authorList>
            <person name="Bhardwaj A."/>
            <person name="Kaur J."/>
            <person name="Wuest M."/>
            <person name="Wuest F."/>
        </authorList>
    </citation>
    <scope>NUCLEOTIDE SEQUENCE [LARGE SCALE GENOMIC DNA]</scope>
    <source>
        <strain evidence="1">S2_018_000_R2_106</strain>
    </source>
</reference>
<comment type="caution">
    <text evidence="1">The sequence shown here is derived from an EMBL/GenBank/DDBJ whole genome shotgun (WGS) entry which is preliminary data.</text>
</comment>
<protein>
    <submittedName>
        <fullName evidence="1">Uncharacterized protein</fullName>
    </submittedName>
</protein>
<evidence type="ECO:0000313" key="1">
    <source>
        <dbReference type="EMBL" id="TKW60819.1"/>
    </source>
</evidence>
<organism evidence="1 2">
    <name type="scientific">Blastochloris viridis</name>
    <name type="common">Rhodopseudomonas viridis</name>
    <dbReference type="NCBI Taxonomy" id="1079"/>
    <lineage>
        <taxon>Bacteria</taxon>
        <taxon>Pseudomonadati</taxon>
        <taxon>Pseudomonadota</taxon>
        <taxon>Alphaproteobacteria</taxon>
        <taxon>Hyphomicrobiales</taxon>
        <taxon>Blastochloridaceae</taxon>
        <taxon>Blastochloris</taxon>
    </lineage>
</organism>
<gene>
    <name evidence="1" type="ORF">DI628_07985</name>
</gene>
<dbReference type="Proteomes" id="UP000320948">
    <property type="component" value="Unassembled WGS sequence"/>
</dbReference>
<dbReference type="AlphaFoldDB" id="A0A6N4RAW8"/>
<accession>A0A6N4RAW8</accession>
<proteinExistence type="predicted"/>
<dbReference type="EMBL" id="VAFM01000002">
    <property type="protein sequence ID" value="TKW60819.1"/>
    <property type="molecule type" value="Genomic_DNA"/>
</dbReference>